<accession>A0A6A7BC03</accession>
<dbReference type="SUPFAM" id="SSF52096">
    <property type="entry name" value="ClpP/crotonase"/>
    <property type="match status" value="1"/>
</dbReference>
<dbReference type="InterPro" id="IPR056186">
    <property type="entry name" value="PDZ_CPAF-rel"/>
</dbReference>
<dbReference type="Proteomes" id="UP000799423">
    <property type="component" value="Unassembled WGS sequence"/>
</dbReference>
<feature type="region of interest" description="Disordered" evidence="1">
    <location>
        <begin position="717"/>
        <end position="751"/>
    </location>
</feature>
<dbReference type="InterPro" id="IPR029045">
    <property type="entry name" value="ClpP/crotonase-like_dom_sf"/>
</dbReference>
<name>A0A6A7BC03_9PLEO</name>
<dbReference type="GO" id="GO:0008236">
    <property type="term" value="F:serine-type peptidase activity"/>
    <property type="evidence" value="ECO:0007669"/>
    <property type="project" value="InterPro"/>
</dbReference>
<dbReference type="PANTHER" id="PTHR37049:SF4">
    <property type="entry name" value="RHODANESE DOMAIN-CONTAINING PROTEIN"/>
    <property type="match status" value="1"/>
</dbReference>
<dbReference type="GO" id="GO:0006508">
    <property type="term" value="P:proteolysis"/>
    <property type="evidence" value="ECO:0007669"/>
    <property type="project" value="InterPro"/>
</dbReference>
<dbReference type="OrthoDB" id="27214at2759"/>
<sequence>MRSSTCSLGLIAVVAAQSSLPDLSGPSQTIDLDPTQIPTSIGNVEPTATESLTSGPIESGTACAQVSDLISDDDQEYPVVAAELAYACLRSVPIVEADAALTIEAIKKMAEFQSTITYLKDPPKGWPNEAVDIIAGLDDIGRKVNGSEYSNEYDFETDIASLFVKAHDGHLNWNGMAYSAAFQWRRNSRFALISASTNGSDVPKVWAFQDFNKTGISYDPSPVTQINGKDVVQFLQEEASLNSYHDPDARYNAMFLMQPAENYGYFTNPRFYPGPSTNIKFENGTESTSPNFAVVLQPSTWEYIDSPESFYETYVIPETSSTRVKKRDPNALPMHLENPRDHEFRGTFALQHGSVPEAYPTPEISHSAELVPLAGYFLNLGGQEVGVLVVQTFNTEDAEGAQEFQQVVQEYISQAKSRGVEKHIIDIRANGGGKILSGYDMYTQFFPSQKPQTQSRYRGHTTSELFGRSISSFKSMTVLNAELYTSPFSNDAYVSSELQEFSDWDAMYPPEEFHNDKFTALLKYNLSDPVTTSNERLAVGITVTGYGDRSNFTQDPFRPEDIILLSDGVCASTCSIFVELMSQQSGVRTLAVGGRPQLGAMQAVGGTKGTLVLPSVYLQALSVYIISQFANTNAQAREWAAFVPNPFAVAAQDASVNFQDNIRAGLESGGLPTQFLNDTAGCRIWYEPDMYLNVTRLWEKTAKVAFGNNGGLDEGACVSGSVTSREEQTGRGEGNPTSSNGNAQSGSDEEDAAGVVRPAWTAILVCAVVVVASAALV</sequence>
<dbReference type="PANTHER" id="PTHR37049">
    <property type="entry name" value="PEPTIDASE S41 FAMILY PROTEIN"/>
    <property type="match status" value="1"/>
</dbReference>
<dbReference type="Gene3D" id="3.90.226.10">
    <property type="entry name" value="2-enoyl-CoA Hydratase, Chain A, domain 1"/>
    <property type="match status" value="1"/>
</dbReference>
<dbReference type="Pfam" id="PF03572">
    <property type="entry name" value="Peptidase_S41"/>
    <property type="match status" value="1"/>
</dbReference>
<proteinExistence type="predicted"/>
<evidence type="ECO:0000256" key="1">
    <source>
        <dbReference type="SAM" id="MobiDB-lite"/>
    </source>
</evidence>
<feature type="chain" id="PRO_5025512341" evidence="2">
    <location>
        <begin position="17"/>
        <end position="777"/>
    </location>
</feature>
<protein>
    <submittedName>
        <fullName evidence="5">Peptidase S41 family protein-like protein</fullName>
    </submittedName>
</protein>
<evidence type="ECO:0000259" key="4">
    <source>
        <dbReference type="Pfam" id="PF23658"/>
    </source>
</evidence>
<gene>
    <name evidence="5" type="ORF">T440DRAFT_467136</name>
</gene>
<dbReference type="EMBL" id="MU006300">
    <property type="protein sequence ID" value="KAF2851879.1"/>
    <property type="molecule type" value="Genomic_DNA"/>
</dbReference>
<evidence type="ECO:0000259" key="3">
    <source>
        <dbReference type="Pfam" id="PF03572"/>
    </source>
</evidence>
<feature type="signal peptide" evidence="2">
    <location>
        <begin position="1"/>
        <end position="16"/>
    </location>
</feature>
<dbReference type="InterPro" id="IPR005151">
    <property type="entry name" value="Tail-specific_protease"/>
</dbReference>
<dbReference type="Pfam" id="PF23658">
    <property type="entry name" value="PDZ_CPAF_rel"/>
    <property type="match status" value="1"/>
</dbReference>
<evidence type="ECO:0000256" key="2">
    <source>
        <dbReference type="SAM" id="SignalP"/>
    </source>
</evidence>
<feature type="domain" description="Tail specific protease" evidence="3">
    <location>
        <begin position="385"/>
        <end position="584"/>
    </location>
</feature>
<evidence type="ECO:0000313" key="6">
    <source>
        <dbReference type="Proteomes" id="UP000799423"/>
    </source>
</evidence>
<feature type="compositionally biased region" description="Polar residues" evidence="1">
    <location>
        <begin position="735"/>
        <end position="746"/>
    </location>
</feature>
<dbReference type="InterPro" id="IPR052766">
    <property type="entry name" value="S41A_metabolite_peptidase"/>
</dbReference>
<keyword evidence="6" id="KW-1185">Reference proteome</keyword>
<organism evidence="5 6">
    <name type="scientific">Plenodomus tracheiphilus IPT5</name>
    <dbReference type="NCBI Taxonomy" id="1408161"/>
    <lineage>
        <taxon>Eukaryota</taxon>
        <taxon>Fungi</taxon>
        <taxon>Dikarya</taxon>
        <taxon>Ascomycota</taxon>
        <taxon>Pezizomycotina</taxon>
        <taxon>Dothideomycetes</taxon>
        <taxon>Pleosporomycetidae</taxon>
        <taxon>Pleosporales</taxon>
        <taxon>Pleosporineae</taxon>
        <taxon>Leptosphaeriaceae</taxon>
        <taxon>Plenodomus</taxon>
    </lineage>
</organism>
<keyword evidence="2" id="KW-0732">Signal</keyword>
<feature type="domain" description="CPAF-like PDZ" evidence="4">
    <location>
        <begin position="188"/>
        <end position="299"/>
    </location>
</feature>
<dbReference type="AlphaFoldDB" id="A0A6A7BC03"/>
<reference evidence="5" key="1">
    <citation type="submission" date="2020-01" db="EMBL/GenBank/DDBJ databases">
        <authorList>
            <consortium name="DOE Joint Genome Institute"/>
            <person name="Haridas S."/>
            <person name="Albert R."/>
            <person name="Binder M."/>
            <person name="Bloem J."/>
            <person name="Labutti K."/>
            <person name="Salamov A."/>
            <person name="Andreopoulos B."/>
            <person name="Baker S.E."/>
            <person name="Barry K."/>
            <person name="Bills G."/>
            <person name="Bluhm B.H."/>
            <person name="Cannon C."/>
            <person name="Castanera R."/>
            <person name="Culley D.E."/>
            <person name="Daum C."/>
            <person name="Ezra D."/>
            <person name="Gonzalez J.B."/>
            <person name="Henrissat B."/>
            <person name="Kuo A."/>
            <person name="Liang C."/>
            <person name="Lipzen A."/>
            <person name="Lutzoni F."/>
            <person name="Magnuson J."/>
            <person name="Mondo S."/>
            <person name="Nolan M."/>
            <person name="Ohm R."/>
            <person name="Pangilinan J."/>
            <person name="Park H.-J."/>
            <person name="Ramirez L."/>
            <person name="Alfaro M."/>
            <person name="Sun H."/>
            <person name="Tritt A."/>
            <person name="Yoshinaga Y."/>
            <person name="Zwiers L.-H."/>
            <person name="Turgeon B.G."/>
            <person name="Goodwin S.B."/>
            <person name="Spatafora J.W."/>
            <person name="Crous P.W."/>
            <person name="Grigoriev I.V."/>
        </authorList>
    </citation>
    <scope>NUCLEOTIDE SEQUENCE</scope>
    <source>
        <strain evidence="5">IPT5</strain>
    </source>
</reference>
<evidence type="ECO:0000313" key="5">
    <source>
        <dbReference type="EMBL" id="KAF2851879.1"/>
    </source>
</evidence>